<proteinExistence type="predicted"/>
<organism evidence="1 2">
    <name type="scientific">Leptomonas seymouri</name>
    <dbReference type="NCBI Taxonomy" id="5684"/>
    <lineage>
        <taxon>Eukaryota</taxon>
        <taxon>Discoba</taxon>
        <taxon>Euglenozoa</taxon>
        <taxon>Kinetoplastea</taxon>
        <taxon>Metakinetoplastina</taxon>
        <taxon>Trypanosomatida</taxon>
        <taxon>Trypanosomatidae</taxon>
        <taxon>Leishmaniinae</taxon>
        <taxon>Leptomonas</taxon>
    </lineage>
</organism>
<evidence type="ECO:0000313" key="2">
    <source>
        <dbReference type="Proteomes" id="UP000038009"/>
    </source>
</evidence>
<dbReference type="AlphaFoldDB" id="A0A0N1HRB6"/>
<name>A0A0N1HRB6_LEPSE</name>
<accession>A0A0N1HRB6</accession>
<dbReference type="EMBL" id="LJSK01000546">
    <property type="protein sequence ID" value="KPI82781.1"/>
    <property type="molecule type" value="Genomic_DNA"/>
</dbReference>
<evidence type="ECO:0000313" key="1">
    <source>
        <dbReference type="EMBL" id="KPI82781.1"/>
    </source>
</evidence>
<protein>
    <submittedName>
        <fullName evidence="1">Uncharacterized protein</fullName>
    </submittedName>
</protein>
<sequence length="104" mass="11771">MSFSRRHSFCGFFMKDCGHSDHSHVLQCERTHDDGYFAHPSVFFKCRAEGSADKMRDVLVNRPALPVQLVEALCGNVKAFMPDEWLQDLSENVEAELLKHACAA</sequence>
<keyword evidence="2" id="KW-1185">Reference proteome</keyword>
<gene>
    <name evidence="1" type="ORF">ABL78_8206</name>
</gene>
<dbReference type="VEuPathDB" id="TriTrypDB:Lsey_0546_0020"/>
<comment type="caution">
    <text evidence="1">The sequence shown here is derived from an EMBL/GenBank/DDBJ whole genome shotgun (WGS) entry which is preliminary data.</text>
</comment>
<dbReference type="Proteomes" id="UP000038009">
    <property type="component" value="Unassembled WGS sequence"/>
</dbReference>
<reference evidence="1 2" key="1">
    <citation type="journal article" date="2015" name="PLoS Pathog.">
        <title>Leptomonas seymouri: Adaptations to the Dixenous Life Cycle Analyzed by Genome Sequencing, Transcriptome Profiling and Co-infection with Leishmania donovani.</title>
        <authorList>
            <person name="Kraeva N."/>
            <person name="Butenko A."/>
            <person name="Hlavacova J."/>
            <person name="Kostygov A."/>
            <person name="Myskova J."/>
            <person name="Grybchuk D."/>
            <person name="Lestinova T."/>
            <person name="Votypka J."/>
            <person name="Volf P."/>
            <person name="Opperdoes F."/>
            <person name="Flegontov P."/>
            <person name="Lukes J."/>
            <person name="Yurchenko V."/>
        </authorList>
    </citation>
    <scope>NUCLEOTIDE SEQUENCE [LARGE SCALE GENOMIC DNA]</scope>
    <source>
        <strain evidence="1 2">ATCC 30220</strain>
    </source>
</reference>